<dbReference type="AlphaFoldDB" id="A0A5Q0CDN2"/>
<keyword evidence="2" id="KW-1185">Reference proteome</keyword>
<dbReference type="RefSeq" id="WP_153273389.1">
    <property type="nucleotide sequence ID" value="NZ_CP043499.1"/>
</dbReference>
<dbReference type="Proteomes" id="UP000326881">
    <property type="component" value="Plasmid unnamed"/>
</dbReference>
<sequence length="77" mass="8670">MQQGLATITISDEGLSEHVAFEIKDRTGLLFARQELLLRAKNAKNVRLSLLTARCEHLIRIGNIDFSCANFSIIRDL</sequence>
<accession>A0A5Q0CDN2</accession>
<gene>
    <name evidence="1" type="ORF">FZ934_24530</name>
</gene>
<protein>
    <submittedName>
        <fullName evidence="1">Uncharacterized protein</fullName>
    </submittedName>
</protein>
<proteinExistence type="predicted"/>
<keyword evidence="1" id="KW-0614">Plasmid</keyword>
<evidence type="ECO:0000313" key="1">
    <source>
        <dbReference type="EMBL" id="QFY63425.1"/>
    </source>
</evidence>
<dbReference type="KEGG" id="rgr:FZ934_24530"/>
<organism evidence="1 2">
    <name type="scientific">Rhizobium grahamii</name>
    <dbReference type="NCBI Taxonomy" id="1120045"/>
    <lineage>
        <taxon>Bacteria</taxon>
        <taxon>Pseudomonadati</taxon>
        <taxon>Pseudomonadota</taxon>
        <taxon>Alphaproteobacteria</taxon>
        <taxon>Hyphomicrobiales</taxon>
        <taxon>Rhizobiaceae</taxon>
        <taxon>Rhizobium/Agrobacterium group</taxon>
        <taxon>Rhizobium</taxon>
    </lineage>
</organism>
<dbReference type="OrthoDB" id="8399396at2"/>
<evidence type="ECO:0000313" key="2">
    <source>
        <dbReference type="Proteomes" id="UP000326881"/>
    </source>
</evidence>
<name>A0A5Q0CDN2_9HYPH</name>
<geneLocation type="plasmid" evidence="1 2">
    <name>unnamed</name>
</geneLocation>
<reference evidence="1 2" key="1">
    <citation type="submission" date="2019-08" db="EMBL/GenBank/DDBJ databases">
        <title>Prosopis cineraria nodule microbiome.</title>
        <authorList>
            <person name="Ali R."/>
            <person name="Chaluvadi S.R."/>
            <person name="Wang X."/>
        </authorList>
    </citation>
    <scope>NUCLEOTIDE SEQUENCE [LARGE SCALE GENOMIC DNA]</scope>
    <source>
        <strain evidence="1 2">BG7</strain>
        <plasmid evidence="1 2">unnamed</plasmid>
    </source>
</reference>
<dbReference type="EMBL" id="CP043499">
    <property type="protein sequence ID" value="QFY63425.1"/>
    <property type="molecule type" value="Genomic_DNA"/>
</dbReference>